<organism evidence="2 3">
    <name type="scientific">Nocardioides ganghwensis</name>
    <dbReference type="NCBI Taxonomy" id="252230"/>
    <lineage>
        <taxon>Bacteria</taxon>
        <taxon>Bacillati</taxon>
        <taxon>Actinomycetota</taxon>
        <taxon>Actinomycetes</taxon>
        <taxon>Propionibacteriales</taxon>
        <taxon>Nocardioidaceae</taxon>
        <taxon>Nocardioides</taxon>
    </lineage>
</organism>
<dbReference type="Pfam" id="PF03583">
    <property type="entry name" value="LIP"/>
    <property type="match status" value="1"/>
</dbReference>
<dbReference type="GO" id="GO:0004806">
    <property type="term" value="F:triacylglycerol lipase activity"/>
    <property type="evidence" value="ECO:0007669"/>
    <property type="project" value="InterPro"/>
</dbReference>
<keyword evidence="1" id="KW-0732">Signal</keyword>
<evidence type="ECO:0000313" key="3">
    <source>
        <dbReference type="Proteomes" id="UP000293291"/>
    </source>
</evidence>
<proteinExistence type="predicted"/>
<comment type="caution">
    <text evidence="2">The sequence shown here is derived from an EMBL/GenBank/DDBJ whole genome shotgun (WGS) entry which is preliminary data.</text>
</comment>
<dbReference type="EMBL" id="SDWU01000013">
    <property type="protein sequence ID" value="RYC00943.1"/>
    <property type="molecule type" value="Genomic_DNA"/>
</dbReference>
<evidence type="ECO:0000313" key="2">
    <source>
        <dbReference type="EMBL" id="RYC00943.1"/>
    </source>
</evidence>
<dbReference type="SUPFAM" id="SSF53474">
    <property type="entry name" value="alpha/beta-Hydrolases"/>
    <property type="match status" value="1"/>
</dbReference>
<dbReference type="PIRSF" id="PIRSF029171">
    <property type="entry name" value="Esterase_LipA"/>
    <property type="match status" value="1"/>
</dbReference>
<dbReference type="GO" id="GO:0016042">
    <property type="term" value="P:lipid catabolic process"/>
    <property type="evidence" value="ECO:0007669"/>
    <property type="project" value="InterPro"/>
</dbReference>
<dbReference type="InterPro" id="IPR005152">
    <property type="entry name" value="Lipase_secreted"/>
</dbReference>
<dbReference type="Proteomes" id="UP000293291">
    <property type="component" value="Unassembled WGS sequence"/>
</dbReference>
<sequence length="427" mass="44867">MAPAPSRRRTRTRGLSARAIASVSTLLTTALTTTLALVAISTSPAQAAVDEPPRPAFYETPATLPSANGTLIRSEKMTFLLDPLDATSLVRNAQRVLYKTTNRSGKAIAVSGTVLVPNAPWIGLGSRPVIGYSPGTQGMADRCAPSRQFSEGIEYEGIGIEALLLRGYAVAMPDYEGLGTVGIHTYMDRVSQGRATLDVVRAAQRLSGTGLSTTSPVGLMGYSQGGGAAAAAVELASTYAPDLRVKGAVVGAVPADLTKVATNLDGGLYSSFAFFALRGLAASYDVDLTPYLNATGRATSDRVETECVFDLLNNAFVKSSTLSYNGQPMSTLMAAEPFRSIVEAQRIGTIKPTVPVLVTHSALDDVIPYAVGKQMARSWCGKGANVRLSTNVAPLHVGGLVPHVAESLPFFEARFAGIPQLSNCWLI</sequence>
<accession>A0A4Q2SAQ3</accession>
<keyword evidence="3" id="KW-1185">Reference proteome</keyword>
<dbReference type="AlphaFoldDB" id="A0A4Q2SAQ3"/>
<dbReference type="Gene3D" id="3.40.50.1820">
    <property type="entry name" value="alpha/beta hydrolase"/>
    <property type="match status" value="1"/>
</dbReference>
<name>A0A4Q2SAQ3_9ACTN</name>
<dbReference type="OrthoDB" id="9798122at2"/>
<feature type="signal peptide" evidence="1">
    <location>
        <begin position="1"/>
        <end position="47"/>
    </location>
</feature>
<dbReference type="Gene3D" id="1.10.260.130">
    <property type="match status" value="1"/>
</dbReference>
<dbReference type="InterPro" id="IPR029058">
    <property type="entry name" value="AB_hydrolase_fold"/>
</dbReference>
<evidence type="ECO:0000256" key="1">
    <source>
        <dbReference type="SAM" id="SignalP"/>
    </source>
</evidence>
<dbReference type="PANTHER" id="PTHR34853">
    <property type="match status" value="1"/>
</dbReference>
<dbReference type="PANTHER" id="PTHR34853:SF1">
    <property type="entry name" value="LIPASE 5"/>
    <property type="match status" value="1"/>
</dbReference>
<reference evidence="2 3" key="1">
    <citation type="submission" date="2019-01" db="EMBL/GenBank/DDBJ databases">
        <title>Novel species of Nocardioides.</title>
        <authorList>
            <person name="Liu Q."/>
            <person name="Xin Y.-H."/>
        </authorList>
    </citation>
    <scope>NUCLEOTIDE SEQUENCE [LARGE SCALE GENOMIC DNA]</scope>
    <source>
        <strain evidence="2 3">CGMCC 4.6875</strain>
    </source>
</reference>
<protein>
    <submittedName>
        <fullName evidence="2">Lipase</fullName>
    </submittedName>
</protein>
<gene>
    <name evidence="2" type="ORF">EUA07_13140</name>
</gene>
<feature type="chain" id="PRO_5020898390" evidence="1">
    <location>
        <begin position="48"/>
        <end position="427"/>
    </location>
</feature>